<proteinExistence type="predicted"/>
<name>A0A1I7WNV4_HETBA</name>
<evidence type="ECO:0000313" key="1">
    <source>
        <dbReference type="Proteomes" id="UP000095283"/>
    </source>
</evidence>
<dbReference type="AlphaFoldDB" id="A0A1I7WNV4"/>
<sequence length="78" mass="9005">MEQDYAAEYFLECLLHLPVIFGGSELVTALRNNGYHDSRTIANLLSLKIILTMREDLRERDFNPNCNYFLTLSSDGYV</sequence>
<dbReference type="WBParaSite" id="Hba_06826">
    <property type="protein sequence ID" value="Hba_06826"/>
    <property type="gene ID" value="Hba_06826"/>
</dbReference>
<dbReference type="Proteomes" id="UP000095283">
    <property type="component" value="Unplaced"/>
</dbReference>
<keyword evidence="1" id="KW-1185">Reference proteome</keyword>
<accession>A0A1I7WNV4</accession>
<evidence type="ECO:0000313" key="2">
    <source>
        <dbReference type="WBParaSite" id="Hba_06826"/>
    </source>
</evidence>
<organism evidence="1 2">
    <name type="scientific">Heterorhabditis bacteriophora</name>
    <name type="common">Entomopathogenic nematode worm</name>
    <dbReference type="NCBI Taxonomy" id="37862"/>
    <lineage>
        <taxon>Eukaryota</taxon>
        <taxon>Metazoa</taxon>
        <taxon>Ecdysozoa</taxon>
        <taxon>Nematoda</taxon>
        <taxon>Chromadorea</taxon>
        <taxon>Rhabditida</taxon>
        <taxon>Rhabditina</taxon>
        <taxon>Rhabditomorpha</taxon>
        <taxon>Strongyloidea</taxon>
        <taxon>Heterorhabditidae</taxon>
        <taxon>Heterorhabditis</taxon>
    </lineage>
</organism>
<protein>
    <submittedName>
        <fullName evidence="2">Uncharacterized protein</fullName>
    </submittedName>
</protein>
<reference evidence="2" key="1">
    <citation type="submission" date="2016-11" db="UniProtKB">
        <authorList>
            <consortium name="WormBaseParasite"/>
        </authorList>
    </citation>
    <scope>IDENTIFICATION</scope>
</reference>